<keyword evidence="2" id="KW-1185">Reference proteome</keyword>
<name>A0ACC2G9T6_DALPE</name>
<accession>A0ACC2G9T6</accession>
<protein>
    <submittedName>
        <fullName evidence="1">Uncharacterized protein</fullName>
    </submittedName>
</protein>
<organism evidence="1 2">
    <name type="scientific">Dallia pectoralis</name>
    <name type="common">Alaska blackfish</name>
    <dbReference type="NCBI Taxonomy" id="75939"/>
    <lineage>
        <taxon>Eukaryota</taxon>
        <taxon>Metazoa</taxon>
        <taxon>Chordata</taxon>
        <taxon>Craniata</taxon>
        <taxon>Vertebrata</taxon>
        <taxon>Euteleostomi</taxon>
        <taxon>Actinopterygii</taxon>
        <taxon>Neopterygii</taxon>
        <taxon>Teleostei</taxon>
        <taxon>Protacanthopterygii</taxon>
        <taxon>Esociformes</taxon>
        <taxon>Umbridae</taxon>
        <taxon>Dallia</taxon>
    </lineage>
</organism>
<evidence type="ECO:0000313" key="2">
    <source>
        <dbReference type="Proteomes" id="UP001157502"/>
    </source>
</evidence>
<sequence length="136" mass="14663">MPGSAAGTGPAEGRKDNLRSGTVHRPSPDPRLIVVLACEPPLRDLLDDADDPPLLAELGGGASAGGPFRMFSVVKRGRVNNLLWETEGTNKAQTRLATEHSAKTWYVFSTVLHPWGQLTVSAMCRLYMNSPVGRQP</sequence>
<reference evidence="1" key="1">
    <citation type="submission" date="2021-05" db="EMBL/GenBank/DDBJ databases">
        <authorList>
            <person name="Pan Q."/>
            <person name="Jouanno E."/>
            <person name="Zahm M."/>
            <person name="Klopp C."/>
            <person name="Cabau C."/>
            <person name="Louis A."/>
            <person name="Berthelot C."/>
            <person name="Parey E."/>
            <person name="Roest Crollius H."/>
            <person name="Montfort J."/>
            <person name="Robinson-Rechavi M."/>
            <person name="Bouchez O."/>
            <person name="Lampietro C."/>
            <person name="Lopez Roques C."/>
            <person name="Donnadieu C."/>
            <person name="Postlethwait J."/>
            <person name="Bobe J."/>
            <person name="Dillon D."/>
            <person name="Chandos A."/>
            <person name="von Hippel F."/>
            <person name="Guiguen Y."/>
        </authorList>
    </citation>
    <scope>NUCLEOTIDE SEQUENCE</scope>
    <source>
        <strain evidence="1">YG-Jan2019</strain>
    </source>
</reference>
<evidence type="ECO:0000313" key="1">
    <source>
        <dbReference type="EMBL" id="KAJ8000409.1"/>
    </source>
</evidence>
<gene>
    <name evidence="1" type="ORF">DPEC_G00204520</name>
</gene>
<comment type="caution">
    <text evidence="1">The sequence shown here is derived from an EMBL/GenBank/DDBJ whole genome shotgun (WGS) entry which is preliminary data.</text>
</comment>
<dbReference type="EMBL" id="CM055743">
    <property type="protein sequence ID" value="KAJ8000409.1"/>
    <property type="molecule type" value="Genomic_DNA"/>
</dbReference>
<proteinExistence type="predicted"/>
<dbReference type="Proteomes" id="UP001157502">
    <property type="component" value="Chromosome 16"/>
</dbReference>